<organism evidence="2 3">
    <name type="scientific">Dothistroma septosporum (strain NZE10 / CBS 128990)</name>
    <name type="common">Red band needle blight fungus</name>
    <name type="synonym">Mycosphaerella pini</name>
    <dbReference type="NCBI Taxonomy" id="675120"/>
    <lineage>
        <taxon>Eukaryota</taxon>
        <taxon>Fungi</taxon>
        <taxon>Dikarya</taxon>
        <taxon>Ascomycota</taxon>
        <taxon>Pezizomycotina</taxon>
        <taxon>Dothideomycetes</taxon>
        <taxon>Dothideomycetidae</taxon>
        <taxon>Mycosphaerellales</taxon>
        <taxon>Mycosphaerellaceae</taxon>
        <taxon>Dothistroma</taxon>
    </lineage>
</organism>
<evidence type="ECO:0000313" key="3">
    <source>
        <dbReference type="Proteomes" id="UP000016933"/>
    </source>
</evidence>
<accession>N1PJS4</accession>
<feature type="domain" description="AB hydrolase-1" evidence="1">
    <location>
        <begin position="58"/>
        <end position="385"/>
    </location>
</feature>
<reference evidence="2 3" key="2">
    <citation type="journal article" date="2012" name="PLoS Pathog.">
        <title>Diverse lifestyles and strategies of plant pathogenesis encoded in the genomes of eighteen Dothideomycetes fungi.</title>
        <authorList>
            <person name="Ohm R.A."/>
            <person name="Feau N."/>
            <person name="Henrissat B."/>
            <person name="Schoch C.L."/>
            <person name="Horwitz B.A."/>
            <person name="Barry K.W."/>
            <person name="Condon B.J."/>
            <person name="Copeland A.C."/>
            <person name="Dhillon B."/>
            <person name="Glaser F."/>
            <person name="Hesse C.N."/>
            <person name="Kosti I."/>
            <person name="LaButti K."/>
            <person name="Lindquist E.A."/>
            <person name="Lucas S."/>
            <person name="Salamov A.A."/>
            <person name="Bradshaw R.E."/>
            <person name="Ciuffetti L."/>
            <person name="Hamelin R.C."/>
            <person name="Kema G.H.J."/>
            <person name="Lawrence C."/>
            <person name="Scott J.A."/>
            <person name="Spatafora J.W."/>
            <person name="Turgeon B.G."/>
            <person name="de Wit P.J.G.M."/>
            <person name="Zhong S."/>
            <person name="Goodwin S.B."/>
            <person name="Grigoriev I.V."/>
        </authorList>
    </citation>
    <scope>NUCLEOTIDE SEQUENCE [LARGE SCALE GENOMIC DNA]</scope>
    <source>
        <strain evidence="3">NZE10 / CBS 128990</strain>
    </source>
</reference>
<dbReference type="Proteomes" id="UP000016933">
    <property type="component" value="Unassembled WGS sequence"/>
</dbReference>
<dbReference type="InterPro" id="IPR000073">
    <property type="entry name" value="AB_hydrolase_1"/>
</dbReference>
<name>N1PJS4_DOTSN</name>
<dbReference type="eggNOG" id="ENOG502S3SW">
    <property type="taxonomic scope" value="Eukaryota"/>
</dbReference>
<dbReference type="AlphaFoldDB" id="N1PJS4"/>
<dbReference type="HOGENOM" id="CLU_036837_0_0_1"/>
<dbReference type="Gene3D" id="3.40.50.1820">
    <property type="entry name" value="alpha/beta hydrolase"/>
    <property type="match status" value="1"/>
</dbReference>
<protein>
    <recommendedName>
        <fullName evidence="1">AB hydrolase-1 domain-containing protein</fullName>
    </recommendedName>
</protein>
<dbReference type="Pfam" id="PF12697">
    <property type="entry name" value="Abhydrolase_6"/>
    <property type="match status" value="1"/>
</dbReference>
<dbReference type="EMBL" id="KB446541">
    <property type="protein sequence ID" value="EME42647.1"/>
    <property type="molecule type" value="Genomic_DNA"/>
</dbReference>
<dbReference type="STRING" id="675120.N1PJS4"/>
<reference evidence="3" key="1">
    <citation type="journal article" date="2012" name="PLoS Genet.">
        <title>The genomes of the fungal plant pathogens Cladosporium fulvum and Dothistroma septosporum reveal adaptation to different hosts and lifestyles but also signatures of common ancestry.</title>
        <authorList>
            <person name="de Wit P.J.G.M."/>
            <person name="van der Burgt A."/>
            <person name="Oekmen B."/>
            <person name="Stergiopoulos I."/>
            <person name="Abd-Elsalam K.A."/>
            <person name="Aerts A.L."/>
            <person name="Bahkali A.H."/>
            <person name="Beenen H.G."/>
            <person name="Chettri P."/>
            <person name="Cox M.P."/>
            <person name="Datema E."/>
            <person name="de Vries R.P."/>
            <person name="Dhillon B."/>
            <person name="Ganley A.R."/>
            <person name="Griffiths S.A."/>
            <person name="Guo Y."/>
            <person name="Hamelin R.C."/>
            <person name="Henrissat B."/>
            <person name="Kabir M.S."/>
            <person name="Jashni M.K."/>
            <person name="Kema G."/>
            <person name="Klaubauf S."/>
            <person name="Lapidus A."/>
            <person name="Levasseur A."/>
            <person name="Lindquist E."/>
            <person name="Mehrabi R."/>
            <person name="Ohm R.A."/>
            <person name="Owen T.J."/>
            <person name="Salamov A."/>
            <person name="Schwelm A."/>
            <person name="Schijlen E."/>
            <person name="Sun H."/>
            <person name="van den Burg H.A."/>
            <person name="van Ham R.C.H.J."/>
            <person name="Zhang S."/>
            <person name="Goodwin S.B."/>
            <person name="Grigoriev I.V."/>
            <person name="Collemare J."/>
            <person name="Bradshaw R.E."/>
        </authorList>
    </citation>
    <scope>NUCLEOTIDE SEQUENCE [LARGE SCALE GENOMIC DNA]</scope>
    <source>
        <strain evidence="3">NZE10 / CBS 128990</strain>
    </source>
</reference>
<gene>
    <name evidence="2" type="ORF">DOTSEDRAFT_54951</name>
</gene>
<sequence>MSESIFDCSEHTITAQHVRGYHRSTARSGGDHLQLAVKQYVPKDNSSPQPGDVTIIACHAASMFKELYEPLFMELHRASKKSSHAFRIRGIWMADVVTHGRSGVLNEGRLGIDYSWGDHARDLLHMINVFRADMPQPLVGFGHSMGGTNIIQLSLLHPGLFTSIMCFEPTLNKERVGMNFVAVYGLTEQRDLWASRDEAVADSYKSPVMKTWDQAVLARWHDCGLRELPTQLYPDAPKAIADRAQAQDTVPVTLTTTKHHQARTYARGVYPPYGDDLSTYRPTRATHPDLSAAEFAKNPSPVPVYRPETNLVFEQLRFLRPSCFYIYGENTTFENAKSQGRADKLEVTGIAEGGSGGVEAGAVADVVLSGIGHFGPMEQPAKVAAVATEWLGNRLQEWKREDDTAAAEWDRVGSKEKAMIDDEWRQWIKKFYGRQARTSNTVSRDKARL</sequence>
<proteinExistence type="predicted"/>
<dbReference type="SUPFAM" id="SSF53474">
    <property type="entry name" value="alpha/beta-Hydrolases"/>
    <property type="match status" value="1"/>
</dbReference>
<evidence type="ECO:0000313" key="2">
    <source>
        <dbReference type="EMBL" id="EME42647.1"/>
    </source>
</evidence>
<keyword evidence="3" id="KW-1185">Reference proteome</keyword>
<dbReference type="OMA" id="HTIDCSH"/>
<dbReference type="InterPro" id="IPR029058">
    <property type="entry name" value="AB_hydrolase_fold"/>
</dbReference>
<dbReference type="OrthoDB" id="94039at2759"/>
<evidence type="ECO:0000259" key="1">
    <source>
        <dbReference type="Pfam" id="PF12697"/>
    </source>
</evidence>